<comment type="similarity">
    <text evidence="1">Belongs to the DSD1 family.</text>
</comment>
<organism evidence="4 5">
    <name type="scientific">Phascolomyces articulosus</name>
    <dbReference type="NCBI Taxonomy" id="60185"/>
    <lineage>
        <taxon>Eukaryota</taxon>
        <taxon>Fungi</taxon>
        <taxon>Fungi incertae sedis</taxon>
        <taxon>Mucoromycota</taxon>
        <taxon>Mucoromycotina</taxon>
        <taxon>Mucoromycetes</taxon>
        <taxon>Mucorales</taxon>
        <taxon>Lichtheimiaceae</taxon>
        <taxon>Phascolomyces</taxon>
    </lineage>
</organism>
<keyword evidence="2" id="KW-0456">Lyase</keyword>
<proteinExistence type="inferred from homology"/>
<reference evidence="4" key="1">
    <citation type="journal article" date="2022" name="IScience">
        <title>Evolution of zygomycete secretomes and the origins of terrestrial fungal ecologies.</title>
        <authorList>
            <person name="Chang Y."/>
            <person name="Wang Y."/>
            <person name="Mondo S."/>
            <person name="Ahrendt S."/>
            <person name="Andreopoulos W."/>
            <person name="Barry K."/>
            <person name="Beard J."/>
            <person name="Benny G.L."/>
            <person name="Blankenship S."/>
            <person name="Bonito G."/>
            <person name="Cuomo C."/>
            <person name="Desiro A."/>
            <person name="Gervers K.A."/>
            <person name="Hundley H."/>
            <person name="Kuo A."/>
            <person name="LaButti K."/>
            <person name="Lang B.F."/>
            <person name="Lipzen A."/>
            <person name="O'Donnell K."/>
            <person name="Pangilinan J."/>
            <person name="Reynolds N."/>
            <person name="Sandor L."/>
            <person name="Smith M.E."/>
            <person name="Tsang A."/>
            <person name="Grigoriev I.V."/>
            <person name="Stajich J.E."/>
            <person name="Spatafora J.W."/>
        </authorList>
    </citation>
    <scope>NUCLEOTIDE SEQUENCE</scope>
    <source>
        <strain evidence="4">RSA 2281</strain>
    </source>
</reference>
<evidence type="ECO:0000313" key="5">
    <source>
        <dbReference type="Proteomes" id="UP001209540"/>
    </source>
</evidence>
<dbReference type="SUPFAM" id="SSF51419">
    <property type="entry name" value="PLP-binding barrel"/>
    <property type="match status" value="1"/>
</dbReference>
<dbReference type="Pfam" id="PF01168">
    <property type="entry name" value="Ala_racemase_N"/>
    <property type="match status" value="1"/>
</dbReference>
<dbReference type="InterPro" id="IPR042208">
    <property type="entry name" value="D-ser_dehydrat-like_sf"/>
</dbReference>
<dbReference type="Gene3D" id="2.40.37.20">
    <property type="entry name" value="D-serine dehydratase-like domain"/>
    <property type="match status" value="1"/>
</dbReference>
<dbReference type="PANTHER" id="PTHR28004:SF2">
    <property type="entry name" value="D-SERINE DEHYDRATASE"/>
    <property type="match status" value="1"/>
</dbReference>
<evidence type="ECO:0000256" key="1">
    <source>
        <dbReference type="ARBA" id="ARBA00005323"/>
    </source>
</evidence>
<dbReference type="InterPro" id="IPR001608">
    <property type="entry name" value="Ala_racemase_N"/>
</dbReference>
<dbReference type="AlphaFoldDB" id="A0AAD5KL23"/>
<dbReference type="Proteomes" id="UP001209540">
    <property type="component" value="Unassembled WGS sequence"/>
</dbReference>
<dbReference type="PANTHER" id="PTHR28004">
    <property type="entry name" value="ZGC:162816-RELATED"/>
    <property type="match status" value="1"/>
</dbReference>
<reference evidence="4" key="2">
    <citation type="submission" date="2023-02" db="EMBL/GenBank/DDBJ databases">
        <authorList>
            <consortium name="DOE Joint Genome Institute"/>
            <person name="Mondo S.J."/>
            <person name="Chang Y."/>
            <person name="Wang Y."/>
            <person name="Ahrendt S."/>
            <person name="Andreopoulos W."/>
            <person name="Barry K."/>
            <person name="Beard J."/>
            <person name="Benny G.L."/>
            <person name="Blankenship S."/>
            <person name="Bonito G."/>
            <person name="Cuomo C."/>
            <person name="Desiro A."/>
            <person name="Gervers K.A."/>
            <person name="Hundley H."/>
            <person name="Kuo A."/>
            <person name="LaButti K."/>
            <person name="Lang B.F."/>
            <person name="Lipzen A."/>
            <person name="O'Donnell K."/>
            <person name="Pangilinan J."/>
            <person name="Reynolds N."/>
            <person name="Sandor L."/>
            <person name="Smith M.W."/>
            <person name="Tsang A."/>
            <person name="Grigoriev I.V."/>
            <person name="Stajich J.E."/>
            <person name="Spatafora J.W."/>
        </authorList>
    </citation>
    <scope>NUCLEOTIDE SEQUENCE</scope>
    <source>
        <strain evidence="4">RSA 2281</strain>
    </source>
</reference>
<comment type="caution">
    <text evidence="4">The sequence shown here is derived from an EMBL/GenBank/DDBJ whole genome shotgun (WGS) entry which is preliminary data.</text>
</comment>
<dbReference type="InterPro" id="IPR029066">
    <property type="entry name" value="PLP-binding_barrel"/>
</dbReference>
<name>A0AAD5KL23_9FUNG</name>
<dbReference type="InterPro" id="IPR026956">
    <property type="entry name" value="D-ser_dehydrat-like_dom"/>
</dbReference>
<evidence type="ECO:0000256" key="2">
    <source>
        <dbReference type="ARBA" id="ARBA00023239"/>
    </source>
</evidence>
<dbReference type="Gene3D" id="3.20.20.10">
    <property type="entry name" value="Alanine racemase"/>
    <property type="match status" value="1"/>
</dbReference>
<dbReference type="GO" id="GO:0008721">
    <property type="term" value="F:D-serine ammonia-lyase activity"/>
    <property type="evidence" value="ECO:0007669"/>
    <property type="project" value="TreeGrafter"/>
</dbReference>
<dbReference type="InterPro" id="IPR051466">
    <property type="entry name" value="D-amino_acid_metab_enzyme"/>
</dbReference>
<evidence type="ECO:0000259" key="3">
    <source>
        <dbReference type="SMART" id="SM01119"/>
    </source>
</evidence>
<dbReference type="Pfam" id="PF14031">
    <property type="entry name" value="D-ser_dehydrat"/>
    <property type="match status" value="1"/>
</dbReference>
<dbReference type="SMART" id="SM01119">
    <property type="entry name" value="D-ser_dehydrat"/>
    <property type="match status" value="1"/>
</dbReference>
<dbReference type="GO" id="GO:0036088">
    <property type="term" value="P:D-serine catabolic process"/>
    <property type="evidence" value="ECO:0007669"/>
    <property type="project" value="TreeGrafter"/>
</dbReference>
<sequence>MTTISTTTPLWPFYSAVAEQQKQLRQDIIGKRLHELRTPTLVIDRTIVKRNCERLGRIKTEHNVNVRVHVKSHKAVEATAIQLEGAKTDAIVVSTMAEAHLMASSPLILLGFPITPDKFTEVFELAERVQTFQIFIDYHKTRSLQKKIGVFIKINCGYGRAGVPLDPSDTVEKESILELAKRLATSNCATLHGLYAHAGHSYKARSPDEALTFLENECQSARDFQAYFEKEAQVAIPHLSIGATPTVQVIVHHQDHARIRKALQGITEVHAGAYSLLDRQQIATGLCTEQDVAISVACRVASRYPDRGTTLIDGGALAFSKDTAPQGGFGILPSSKQIVLQSVSQEHGILASGPHGQDMHVGDIVRILPNHCCLASACHLYYLIVENGDDQVVDVWFPVRGW</sequence>
<accession>A0AAD5KL23</accession>
<evidence type="ECO:0000313" key="4">
    <source>
        <dbReference type="EMBL" id="KAI9274513.1"/>
    </source>
</evidence>
<dbReference type="EMBL" id="JAIXMP010000004">
    <property type="protein sequence ID" value="KAI9274513.1"/>
    <property type="molecule type" value="Genomic_DNA"/>
</dbReference>
<gene>
    <name evidence="4" type="ORF">BDA99DRAFT_431815</name>
</gene>
<keyword evidence="5" id="KW-1185">Reference proteome</keyword>
<feature type="domain" description="D-serine dehydratase-like" evidence="3">
    <location>
        <begin position="293"/>
        <end position="386"/>
    </location>
</feature>
<protein>
    <submittedName>
        <fullName evidence="4">Serine dehydratase domain-containing protein</fullName>
    </submittedName>
</protein>